<feature type="region of interest" description="Disordered" evidence="1">
    <location>
        <begin position="876"/>
        <end position="903"/>
    </location>
</feature>
<sequence>MAATNDLTKDEDDNGIKIQDTRGEPLSLSKYFQVMNSYGREIFFAITIVFTGIAALQSGPLKTKKVNPPDVFFESPSLVTDFYNGNIKHLLSLISEKDVSLVMYYAPWDASSLQAREEFETVAKFYHNEVFFAAINCWWPEGECRKKFSVSSYPIVLSYVHEMGVVRYEGPIISTYLINFLDSILSPVVPLHHSGELLDLLAKHEAVLVAYFEFKNSSYPRGYKQFYYSAIKALSNDPDRRICFAIVTNKNAAEGFRLRARLQMFLWNRTEVYPGDISGHAELLKWAYDILEFTSDWVSPPGTKSTMLSEILSENAALVLFTPRSLLLEYTPYYNLLKEVALDYNNCNQSSLVESIKHRLILKRHIMQEEFSKTIRKCHKNDTAHDPDVCRLRPDLCDLACCQTTSLALKSNQACSCRACLHHVVENIEEMKLFECENTLKLVLKKFNINELGSFDQCHDIEISFPVKFGRYKRLSFHCQMESSYAIKSSKKQLTEEEMAELKDDLIVTMIQNNEKKLCHRMRYALSYSELFFPSFPDPTDSTSWLNNFTGLGCFTNRSLNFIAMDAILYHSFAENLGIDVSLNHHQTSAIIIETSKENQFVLEAPVTKKALVEFIKNYTYGNLNRHLRMPVRKLAGGCQDGEDYNVCVQEVTTETFFDIVLADKDVVLMYYAPWCGPCQSISHIFLSVADYFSNVKDIKFARINGEENDLPWEYTVEKYPTIMFFPAKRKSESMEFPSHLQISMTNVLHFVLVHTQPKVRWMVSMEMCNRDCIAHNLIMSSKELRRLFREQKSLINDLHFTQFIIYRPKKIKSALPNKVKEGKPPNINYLKSVYLKTVIERIYKKRRQIFQAQQLQLILKKKRDIYLRDLNTSQKEDQTVESTTESKSKHGDFRQGLAKDEL</sequence>
<dbReference type="AlphaFoldDB" id="A0AAV4RFG2"/>
<dbReference type="Pfam" id="PF00085">
    <property type="entry name" value="Thioredoxin"/>
    <property type="match status" value="1"/>
</dbReference>
<dbReference type="PANTHER" id="PTHR46497:SF1">
    <property type="entry name" value="THIOREDOXIN DOMAIN-CONTAINING PROTEIN 11"/>
    <property type="match status" value="1"/>
</dbReference>
<protein>
    <submittedName>
        <fullName evidence="3">Thioredoxin domain-containing protein 11</fullName>
    </submittedName>
</protein>
<evidence type="ECO:0000313" key="3">
    <source>
        <dbReference type="EMBL" id="GIY20415.1"/>
    </source>
</evidence>
<comment type="caution">
    <text evidence="3">The sequence shown here is derived from an EMBL/GenBank/DDBJ whole genome shotgun (WGS) entry which is preliminary data.</text>
</comment>
<evidence type="ECO:0000259" key="2">
    <source>
        <dbReference type="PROSITE" id="PS51352"/>
    </source>
</evidence>
<keyword evidence="4" id="KW-1185">Reference proteome</keyword>
<dbReference type="InterPro" id="IPR036249">
    <property type="entry name" value="Thioredoxin-like_sf"/>
</dbReference>
<dbReference type="InterPro" id="IPR017937">
    <property type="entry name" value="Thioredoxin_CS"/>
</dbReference>
<accession>A0AAV4RFG2</accession>
<evidence type="ECO:0000313" key="4">
    <source>
        <dbReference type="Proteomes" id="UP001054837"/>
    </source>
</evidence>
<dbReference type="PROSITE" id="PS00194">
    <property type="entry name" value="THIOREDOXIN_1"/>
    <property type="match status" value="1"/>
</dbReference>
<dbReference type="Proteomes" id="UP001054837">
    <property type="component" value="Unassembled WGS sequence"/>
</dbReference>
<dbReference type="InterPro" id="IPR013766">
    <property type="entry name" value="Thioredoxin_domain"/>
</dbReference>
<evidence type="ECO:0000256" key="1">
    <source>
        <dbReference type="SAM" id="MobiDB-lite"/>
    </source>
</evidence>
<dbReference type="PROSITE" id="PS51352">
    <property type="entry name" value="THIOREDOXIN_2"/>
    <property type="match status" value="1"/>
</dbReference>
<dbReference type="InterPro" id="IPR052792">
    <property type="entry name" value="Thioredoxin_dom-contain_11"/>
</dbReference>
<name>A0AAV4RFG2_9ARAC</name>
<dbReference type="EMBL" id="BPLQ01006157">
    <property type="protein sequence ID" value="GIY20415.1"/>
    <property type="molecule type" value="Genomic_DNA"/>
</dbReference>
<dbReference type="Gene3D" id="3.40.30.10">
    <property type="entry name" value="Glutaredoxin"/>
    <property type="match status" value="3"/>
</dbReference>
<feature type="domain" description="Thioredoxin" evidence="2">
    <location>
        <begin position="624"/>
        <end position="794"/>
    </location>
</feature>
<reference evidence="3 4" key="1">
    <citation type="submission" date="2021-06" db="EMBL/GenBank/DDBJ databases">
        <title>Caerostris darwini draft genome.</title>
        <authorList>
            <person name="Kono N."/>
            <person name="Arakawa K."/>
        </authorList>
    </citation>
    <scope>NUCLEOTIDE SEQUENCE [LARGE SCALE GENOMIC DNA]</scope>
</reference>
<proteinExistence type="predicted"/>
<gene>
    <name evidence="3" type="primary">TXNDC11</name>
    <name evidence="3" type="ORF">CDAR_285501</name>
</gene>
<organism evidence="3 4">
    <name type="scientific">Caerostris darwini</name>
    <dbReference type="NCBI Taxonomy" id="1538125"/>
    <lineage>
        <taxon>Eukaryota</taxon>
        <taxon>Metazoa</taxon>
        <taxon>Ecdysozoa</taxon>
        <taxon>Arthropoda</taxon>
        <taxon>Chelicerata</taxon>
        <taxon>Arachnida</taxon>
        <taxon>Araneae</taxon>
        <taxon>Araneomorphae</taxon>
        <taxon>Entelegynae</taxon>
        <taxon>Araneoidea</taxon>
        <taxon>Araneidae</taxon>
        <taxon>Caerostris</taxon>
    </lineage>
</organism>
<dbReference type="PANTHER" id="PTHR46497">
    <property type="entry name" value="THIOREDOXIN DOMAIN-CONTAINING PROTEIN 11"/>
    <property type="match status" value="1"/>
</dbReference>
<dbReference type="SUPFAM" id="SSF52833">
    <property type="entry name" value="Thioredoxin-like"/>
    <property type="match status" value="2"/>
</dbReference>